<dbReference type="EMBL" id="QXHD01000003">
    <property type="protein sequence ID" value="NEZ54799.1"/>
    <property type="molecule type" value="Genomic_DNA"/>
</dbReference>
<accession>A0A6M0RF29</accession>
<feature type="domain" description="AB hydrolase-1" evidence="1">
    <location>
        <begin position="25"/>
        <end position="278"/>
    </location>
</feature>
<dbReference type="Gene3D" id="3.40.50.1820">
    <property type="entry name" value="alpha/beta hydrolase"/>
    <property type="match status" value="1"/>
</dbReference>
<comment type="caution">
    <text evidence="2">The sequence shown here is derived from an EMBL/GenBank/DDBJ whole genome shotgun (WGS) entry which is preliminary data.</text>
</comment>
<dbReference type="AlphaFoldDB" id="A0A6M0RF29"/>
<keyword evidence="3" id="KW-1185">Reference proteome</keyword>
<dbReference type="PANTHER" id="PTHR46438:SF2">
    <property type="entry name" value="ALPHA_BETA-HYDROLASES SUPERFAMILY PROTEIN"/>
    <property type="match status" value="1"/>
</dbReference>
<protein>
    <submittedName>
        <fullName evidence="2">Alpha/beta hydrolase</fullName>
    </submittedName>
</protein>
<dbReference type="InterPro" id="IPR029058">
    <property type="entry name" value="AB_hydrolase_fold"/>
</dbReference>
<dbReference type="Proteomes" id="UP000481033">
    <property type="component" value="Unassembled WGS sequence"/>
</dbReference>
<keyword evidence="2" id="KW-0378">Hydrolase</keyword>
<gene>
    <name evidence="2" type="ORF">DXZ20_03655</name>
</gene>
<organism evidence="2 3">
    <name type="scientific">Adonisia turfae CCMR0081</name>
    <dbReference type="NCBI Taxonomy" id="2292702"/>
    <lineage>
        <taxon>Bacteria</taxon>
        <taxon>Bacillati</taxon>
        <taxon>Cyanobacteriota</taxon>
        <taxon>Adonisia</taxon>
        <taxon>Adonisia turfae</taxon>
    </lineage>
</organism>
<dbReference type="GO" id="GO:0016787">
    <property type="term" value="F:hydrolase activity"/>
    <property type="evidence" value="ECO:0007669"/>
    <property type="project" value="UniProtKB-KW"/>
</dbReference>
<evidence type="ECO:0000313" key="2">
    <source>
        <dbReference type="EMBL" id="NEZ54799.1"/>
    </source>
</evidence>
<dbReference type="Pfam" id="PF12697">
    <property type="entry name" value="Abhydrolase_6"/>
    <property type="match status" value="1"/>
</dbReference>
<dbReference type="RefSeq" id="WP_163696462.1">
    <property type="nucleotide sequence ID" value="NZ_QXHD01000003.1"/>
</dbReference>
<dbReference type="PANTHER" id="PTHR46438">
    <property type="entry name" value="ALPHA/BETA-HYDROLASES SUPERFAMILY PROTEIN"/>
    <property type="match status" value="1"/>
</dbReference>
<name>A0A6M0RF29_9CYAN</name>
<reference evidence="2 3" key="1">
    <citation type="journal article" date="2020" name="Microb. Ecol.">
        <title>Ecogenomics of the Marine Benthic Filamentous Cyanobacterium Adonisia.</title>
        <authorList>
            <person name="Walter J.M."/>
            <person name="Coutinho F.H."/>
            <person name="Leomil L."/>
            <person name="Hargreaves P.I."/>
            <person name="Campeao M.E."/>
            <person name="Vieira V.V."/>
            <person name="Silva B.S."/>
            <person name="Fistarol G.O."/>
            <person name="Salomon P.S."/>
            <person name="Sawabe T."/>
            <person name="Mino S."/>
            <person name="Hosokawa M."/>
            <person name="Miyashita H."/>
            <person name="Maruyama F."/>
            <person name="van Verk M.C."/>
            <person name="Dutilh B.E."/>
            <person name="Thompson C.C."/>
            <person name="Thompson F.L."/>
        </authorList>
    </citation>
    <scope>NUCLEOTIDE SEQUENCE [LARGE SCALE GENOMIC DNA]</scope>
    <source>
        <strain evidence="2 3">CCMR0081</strain>
    </source>
</reference>
<dbReference type="InterPro" id="IPR000073">
    <property type="entry name" value="AB_hydrolase_1"/>
</dbReference>
<dbReference type="SUPFAM" id="SSF53474">
    <property type="entry name" value="alpha/beta-Hydrolases"/>
    <property type="match status" value="1"/>
</dbReference>
<proteinExistence type="predicted"/>
<sequence length="287" mass="32506">MAVYRWQQYTCAYETHNTESTETPLLLIHPIGVGLAGKFWQPLIEQWQGRSLYVPDLLGCGDSDLPSRSYSPRDWAEQLHYFISEVIQRPVIIVVQGALLPVALELMADQTMTQSVAGAALSGPPAWRLITAPTPQWRQRLNWSLFKSPLGWGFYQYARTQKFLKSFSERQLFDRAEDVTDVWLAMLKGGSRDMGTRYAVYSFLAGFWRQDYGAAIAAIQQPVLVIMGKTASTIDRTAQDTTAQQRLDDYTDHFPNARGVFIPGRNVLPYESTAEFIDALLPFVNEL</sequence>
<evidence type="ECO:0000313" key="3">
    <source>
        <dbReference type="Proteomes" id="UP000481033"/>
    </source>
</evidence>
<evidence type="ECO:0000259" key="1">
    <source>
        <dbReference type="Pfam" id="PF12697"/>
    </source>
</evidence>